<dbReference type="InterPro" id="IPR047770">
    <property type="entry name" value="RegB"/>
</dbReference>
<dbReference type="CDD" id="cd00082">
    <property type="entry name" value="HisKA"/>
    <property type="match status" value="1"/>
</dbReference>
<evidence type="ECO:0000256" key="11">
    <source>
        <dbReference type="SAM" id="Phobius"/>
    </source>
</evidence>
<dbReference type="EMBL" id="PVEP01000004">
    <property type="protein sequence ID" value="PQV56608.1"/>
    <property type="molecule type" value="Genomic_DNA"/>
</dbReference>
<evidence type="ECO:0000256" key="4">
    <source>
        <dbReference type="ARBA" id="ARBA00022475"/>
    </source>
</evidence>
<evidence type="ECO:0000313" key="14">
    <source>
        <dbReference type="Proteomes" id="UP000238338"/>
    </source>
</evidence>
<dbReference type="SMART" id="SM00387">
    <property type="entry name" value="HATPase_c"/>
    <property type="match status" value="1"/>
</dbReference>
<dbReference type="Proteomes" id="UP000238338">
    <property type="component" value="Unassembled WGS sequence"/>
</dbReference>
<dbReference type="GO" id="GO:0000155">
    <property type="term" value="F:phosphorelay sensor kinase activity"/>
    <property type="evidence" value="ECO:0007669"/>
    <property type="project" value="InterPro"/>
</dbReference>
<feature type="transmembrane region" description="Helical" evidence="11">
    <location>
        <begin position="138"/>
        <end position="157"/>
    </location>
</feature>
<dbReference type="AlphaFoldDB" id="A0A2S8S794"/>
<dbReference type="RefSeq" id="WP_105514786.1">
    <property type="nucleotide sequence ID" value="NZ_PVEP01000004.1"/>
</dbReference>
<dbReference type="InterPro" id="IPR003661">
    <property type="entry name" value="HisK_dim/P_dom"/>
</dbReference>
<dbReference type="InterPro" id="IPR036890">
    <property type="entry name" value="HATPase_C_sf"/>
</dbReference>
<dbReference type="InterPro" id="IPR005467">
    <property type="entry name" value="His_kinase_dom"/>
</dbReference>
<feature type="transmembrane region" description="Helical" evidence="11">
    <location>
        <begin position="169"/>
        <end position="190"/>
    </location>
</feature>
<evidence type="ECO:0000256" key="6">
    <source>
        <dbReference type="ARBA" id="ARBA00022679"/>
    </source>
</evidence>
<evidence type="ECO:0000256" key="1">
    <source>
        <dbReference type="ARBA" id="ARBA00000085"/>
    </source>
</evidence>
<reference evidence="13 14" key="1">
    <citation type="submission" date="2018-02" db="EMBL/GenBank/DDBJ databases">
        <title>Genomic Encyclopedia of Archaeal and Bacterial Type Strains, Phase II (KMG-II): from individual species to whole genera.</title>
        <authorList>
            <person name="Goeker M."/>
        </authorList>
    </citation>
    <scope>NUCLEOTIDE SEQUENCE [LARGE SCALE GENOMIC DNA]</scope>
    <source>
        <strain evidence="13 14">DSM 18921</strain>
    </source>
</reference>
<dbReference type="PROSITE" id="PS50109">
    <property type="entry name" value="HIS_KIN"/>
    <property type="match status" value="1"/>
</dbReference>
<dbReference type="SUPFAM" id="SSF55874">
    <property type="entry name" value="ATPase domain of HSP90 chaperone/DNA topoisomerase II/histidine kinase"/>
    <property type="match status" value="1"/>
</dbReference>
<dbReference type="NCBIfam" id="NF033792">
    <property type="entry name" value="ActS_PrrB_HisK"/>
    <property type="match status" value="1"/>
</dbReference>
<dbReference type="Gene3D" id="3.30.565.10">
    <property type="entry name" value="Histidine kinase-like ATPase, C-terminal domain"/>
    <property type="match status" value="1"/>
</dbReference>
<dbReference type="InterPro" id="IPR003594">
    <property type="entry name" value="HATPase_dom"/>
</dbReference>
<keyword evidence="11" id="KW-0812">Transmembrane</keyword>
<dbReference type="GO" id="GO:0005886">
    <property type="term" value="C:plasma membrane"/>
    <property type="evidence" value="ECO:0007669"/>
    <property type="project" value="UniProtKB-SubCell"/>
</dbReference>
<evidence type="ECO:0000256" key="10">
    <source>
        <dbReference type="SAM" id="MobiDB-lite"/>
    </source>
</evidence>
<dbReference type="PRINTS" id="PR00344">
    <property type="entry name" value="BCTRLSENSOR"/>
</dbReference>
<feature type="transmembrane region" description="Helical" evidence="11">
    <location>
        <begin position="33"/>
        <end position="53"/>
    </location>
</feature>
<evidence type="ECO:0000256" key="8">
    <source>
        <dbReference type="ARBA" id="ARBA00022777"/>
    </source>
</evidence>
<dbReference type="Gene3D" id="1.10.287.130">
    <property type="match status" value="1"/>
</dbReference>
<comment type="subcellular location">
    <subcellularLocation>
        <location evidence="2">Cell membrane</location>
        <topology evidence="2">Multi-pass membrane protein</topology>
    </subcellularLocation>
</comment>
<keyword evidence="11" id="KW-0472">Membrane</keyword>
<feature type="compositionally biased region" description="Basic and acidic residues" evidence="10">
    <location>
        <begin position="312"/>
        <end position="321"/>
    </location>
</feature>
<dbReference type="SMART" id="SM00388">
    <property type="entry name" value="HisKA"/>
    <property type="match status" value="1"/>
</dbReference>
<organism evidence="13 14">
    <name type="scientific">Albidovulum denitrificans</name>
    <dbReference type="NCBI Taxonomy" id="404881"/>
    <lineage>
        <taxon>Bacteria</taxon>
        <taxon>Pseudomonadati</taxon>
        <taxon>Pseudomonadota</taxon>
        <taxon>Alphaproteobacteria</taxon>
        <taxon>Rhodobacterales</taxon>
        <taxon>Paracoccaceae</taxon>
        <taxon>Albidovulum</taxon>
    </lineage>
</organism>
<gene>
    <name evidence="13" type="ORF">LX70_02181</name>
</gene>
<keyword evidence="14" id="KW-1185">Reference proteome</keyword>
<protein>
    <recommendedName>
        <fullName evidence="3">histidine kinase</fullName>
        <ecNumber evidence="3">2.7.13.3</ecNumber>
    </recommendedName>
</protein>
<dbReference type="GO" id="GO:0005524">
    <property type="term" value="F:ATP binding"/>
    <property type="evidence" value="ECO:0007669"/>
    <property type="project" value="UniProtKB-KW"/>
</dbReference>
<keyword evidence="7" id="KW-0547">Nucleotide-binding</keyword>
<keyword evidence="6" id="KW-0808">Transferase</keyword>
<dbReference type="NCBIfam" id="NF045988">
    <property type="entry name" value="HisKinRegBRhodob"/>
    <property type="match status" value="1"/>
</dbReference>
<dbReference type="InterPro" id="IPR036097">
    <property type="entry name" value="HisK_dim/P_sf"/>
</dbReference>
<feature type="region of interest" description="Disordered" evidence="10">
    <location>
        <begin position="300"/>
        <end position="321"/>
    </location>
</feature>
<name>A0A2S8S794_9RHOB</name>
<evidence type="ECO:0000313" key="13">
    <source>
        <dbReference type="EMBL" id="PQV56608.1"/>
    </source>
</evidence>
<evidence type="ECO:0000256" key="3">
    <source>
        <dbReference type="ARBA" id="ARBA00012438"/>
    </source>
</evidence>
<dbReference type="PANTHER" id="PTHR44936">
    <property type="entry name" value="SENSOR PROTEIN CREC"/>
    <property type="match status" value="1"/>
</dbReference>
<dbReference type="InterPro" id="IPR050980">
    <property type="entry name" value="2C_sensor_his_kinase"/>
</dbReference>
<keyword evidence="11" id="KW-1133">Transmembrane helix</keyword>
<dbReference type="OrthoDB" id="9785252at2"/>
<evidence type="ECO:0000259" key="12">
    <source>
        <dbReference type="PROSITE" id="PS50109"/>
    </source>
</evidence>
<dbReference type="EC" id="2.7.13.3" evidence="3"/>
<evidence type="ECO:0000256" key="9">
    <source>
        <dbReference type="ARBA" id="ARBA00022840"/>
    </source>
</evidence>
<dbReference type="InterPro" id="IPR004358">
    <property type="entry name" value="Sig_transdc_His_kin-like_C"/>
</dbReference>
<comment type="catalytic activity">
    <reaction evidence="1">
        <text>ATP + protein L-histidine = ADP + protein N-phospho-L-histidine.</text>
        <dbReference type="EC" id="2.7.13.3"/>
    </reaction>
</comment>
<keyword evidence="5" id="KW-0597">Phosphoprotein</keyword>
<comment type="caution">
    <text evidence="13">The sequence shown here is derived from an EMBL/GenBank/DDBJ whole genome shotgun (WGS) entry which is preliminary data.</text>
</comment>
<evidence type="ECO:0000256" key="7">
    <source>
        <dbReference type="ARBA" id="ARBA00022741"/>
    </source>
</evidence>
<keyword evidence="4" id="KW-1003">Cell membrane</keyword>
<dbReference type="Pfam" id="PF00512">
    <property type="entry name" value="HisKA"/>
    <property type="match status" value="1"/>
</dbReference>
<dbReference type="SUPFAM" id="SSF47384">
    <property type="entry name" value="Homodimeric domain of signal transducing histidine kinase"/>
    <property type="match status" value="1"/>
</dbReference>
<feature type="transmembrane region" description="Helical" evidence="11">
    <location>
        <begin position="59"/>
        <end position="80"/>
    </location>
</feature>
<sequence>MIDVFSPTGNTARTLDQTLGGPSDWVRLRTLILLRWMAIVGQSAAILVAWRYYQIEFHLLMTFGVVAAAIAFNVASILFYPQNTRLTERGALIALLFDTLQLSLLLFLTGGLNNPFALLILAPATIAATALQTRATAFIAVVTIALVTVVALFHLPLHVQGGAAIEVPWLFSFGFWLAIVTGVAFLGVYARRVASEMQSMSRALLATQMALAREQKLTDLGGVVAAAAHELGTPLATIKLVSTEMIADLDSQPDLRADAELVREQADRCRDILRSMGRAGKDDLLMRSAPLSAVMREAADPHSGRGKTLVFHPDEPDPELRRQPTILRRPEVIHGLRNLVQNAVDFAESRVWIDLSWTGDRITIRITDDGPGYPPHVLPRIGDPFVRHRRESEGADRRPGYDGMGLGLFIAKTLLERTGARLVFSNGTDPFLTDEEKPQRSGAVVEVTWPRAMIEAGDTLMQGENSPFGP</sequence>
<keyword evidence="8 13" id="KW-0418">Kinase</keyword>
<keyword evidence="9" id="KW-0067">ATP-binding</keyword>
<dbReference type="Pfam" id="PF02518">
    <property type="entry name" value="HATPase_c"/>
    <property type="match status" value="1"/>
</dbReference>
<proteinExistence type="predicted"/>
<dbReference type="PANTHER" id="PTHR44936:SF10">
    <property type="entry name" value="SENSOR PROTEIN RSTB"/>
    <property type="match status" value="1"/>
</dbReference>
<evidence type="ECO:0000256" key="5">
    <source>
        <dbReference type="ARBA" id="ARBA00022553"/>
    </source>
</evidence>
<accession>A0A2S8S794</accession>
<evidence type="ECO:0000256" key="2">
    <source>
        <dbReference type="ARBA" id="ARBA00004651"/>
    </source>
</evidence>
<feature type="domain" description="Histidine kinase" evidence="12">
    <location>
        <begin position="226"/>
        <end position="453"/>
    </location>
</feature>